<dbReference type="AlphaFoldDB" id="G0LH25"/>
<dbReference type="SUPFAM" id="SSF102405">
    <property type="entry name" value="MCP/YpsA-like"/>
    <property type="match status" value="1"/>
</dbReference>
<dbReference type="InterPro" id="IPR005268">
    <property type="entry name" value="CHP00725"/>
</dbReference>
<dbReference type="Pfam" id="PF18306">
    <property type="entry name" value="LDcluster4"/>
    <property type="match status" value="1"/>
</dbReference>
<proteinExistence type="predicted"/>
<dbReference type="KEGG" id="hwc:Hqrw_2162"/>
<dbReference type="EMBL" id="FR746099">
    <property type="protein sequence ID" value="CCC40059.1"/>
    <property type="molecule type" value="Genomic_DNA"/>
</dbReference>
<dbReference type="RefSeq" id="WP_011571270.1">
    <property type="nucleotide sequence ID" value="NC_017459.1"/>
</dbReference>
<dbReference type="GO" id="GO:0005829">
    <property type="term" value="C:cytosol"/>
    <property type="evidence" value="ECO:0007669"/>
    <property type="project" value="TreeGrafter"/>
</dbReference>
<evidence type="ECO:0000313" key="2">
    <source>
        <dbReference type="Proteomes" id="UP000007954"/>
    </source>
</evidence>
<dbReference type="GeneID" id="12446896"/>
<organism evidence="1 2">
    <name type="scientific">Haloquadratum walsbyi (strain DSM 16854 / JCM 12705 / C23)</name>
    <dbReference type="NCBI Taxonomy" id="768065"/>
    <lineage>
        <taxon>Archaea</taxon>
        <taxon>Methanobacteriati</taxon>
        <taxon>Methanobacteriota</taxon>
        <taxon>Stenosarchaea group</taxon>
        <taxon>Halobacteria</taxon>
        <taxon>Halobacteriales</taxon>
        <taxon>Haloferacaceae</taxon>
        <taxon>Haloquadratum</taxon>
    </lineage>
</organism>
<reference evidence="1 2" key="1">
    <citation type="journal article" date="2011" name="PLoS ONE">
        <title>Haloquadratum walsbyi: limited diversity in a global pond.</title>
        <authorList>
            <person name="Dyall-Smith M."/>
            <person name="Pfeiffer F."/>
            <person name="Klee K."/>
            <person name="Palm P."/>
            <person name="Gross K."/>
            <person name="Schuster S.C."/>
            <person name="Rampp M."/>
            <person name="Oesterhelt D."/>
        </authorList>
    </citation>
    <scope>NUCLEOTIDE SEQUENCE [LARGE SCALE GENOMIC DNA]</scope>
    <source>
        <strain evidence="2">DSM 16854 / JCM 12705 / C23</strain>
    </source>
</reference>
<evidence type="ECO:0000313" key="1">
    <source>
        <dbReference type="EMBL" id="CCC40059.1"/>
    </source>
</evidence>
<protein>
    <submittedName>
        <fullName evidence="1">TIGR00725 family protein</fullName>
    </submittedName>
</protein>
<dbReference type="OrthoDB" id="9570at2157"/>
<dbReference type="InterPro" id="IPR052341">
    <property type="entry name" value="LOG_family_nucleotidases"/>
</dbReference>
<dbReference type="NCBIfam" id="TIGR00725">
    <property type="entry name" value="TIGR00725 family protein"/>
    <property type="match status" value="1"/>
</dbReference>
<dbReference type="PANTHER" id="PTHR43393:SF3">
    <property type="entry name" value="LYSINE DECARBOXYLASE-LIKE PROTEIN"/>
    <property type="match status" value="1"/>
</dbReference>
<dbReference type="PANTHER" id="PTHR43393">
    <property type="entry name" value="CYTOKININ RIBOSIDE 5'-MONOPHOSPHATE PHOSPHORIBOHYDROLASE"/>
    <property type="match status" value="1"/>
</dbReference>
<accession>G0LH25</accession>
<dbReference type="Proteomes" id="UP000007954">
    <property type="component" value="Chromosome"/>
</dbReference>
<name>G0LH25_HALWC</name>
<dbReference type="Gene3D" id="3.40.50.450">
    <property type="match status" value="1"/>
</dbReference>
<sequence length="151" mass="15719">MRISVVGGSTVTDDEYARAERLGEVVGERGHELICGGLGGVMEAVCKGAQNTGAHTIGIIPGKDPKQANEYVETAIATGINDARNPVIVMNGDGVVAVDGGPGTLSEIGHALTFKKPVAGLDTHRVNGVYGIEHIEVPIEAVRYLEDSIES</sequence>
<gene>
    <name evidence="1" type="ordered locus">Hqrw_2162</name>
</gene>
<dbReference type="InterPro" id="IPR041164">
    <property type="entry name" value="LDcluster4"/>
</dbReference>
<dbReference type="HOGENOM" id="CLU_107614_1_1_2"/>